<evidence type="ECO:0000313" key="3">
    <source>
        <dbReference type="Proteomes" id="UP000245489"/>
    </source>
</evidence>
<dbReference type="OrthoDB" id="1188513at2"/>
<evidence type="ECO:0008006" key="4">
    <source>
        <dbReference type="Google" id="ProtNLM"/>
    </source>
</evidence>
<name>A0A316DLK9_9BACT</name>
<reference evidence="2 3" key="1">
    <citation type="submission" date="2018-05" db="EMBL/GenBank/DDBJ databases">
        <title>Genomic Encyclopedia of Archaeal and Bacterial Type Strains, Phase II (KMG-II): from individual species to whole genera.</title>
        <authorList>
            <person name="Goeker M."/>
        </authorList>
    </citation>
    <scope>NUCLEOTIDE SEQUENCE [LARGE SCALE GENOMIC DNA]</scope>
    <source>
        <strain evidence="2 3">DSM 22214</strain>
    </source>
</reference>
<comment type="caution">
    <text evidence="2">The sequence shown here is derived from an EMBL/GenBank/DDBJ whole genome shotgun (WGS) entry which is preliminary data.</text>
</comment>
<dbReference type="EMBL" id="QGGO01000034">
    <property type="protein sequence ID" value="PWK17623.1"/>
    <property type="molecule type" value="Genomic_DNA"/>
</dbReference>
<sequence>MKFKIVLLFVGITLHFLAKAQTDTLQVDTTEAKSPKLLHHLQGNIGLEATYFYDSPFLPSQESGQVSLLVNLNYQAWTKNQRLKLIIKPYLRITAFDKSRSHIDLREGYLLYSAKSWDAKMGFQNISSGFAQGFSVMNVINQTDDLEVPWSPVALGQPMINLGYLKKNFAFRAMAMPFFRVKKLPDFDSRLNIYPLPINTQNAKIESNNVSWAIKLSDKFLADKLETEVIYFEGLSNTPYIIPTPDFSSLNLNYLRMNYLGLSSQYVWKSLVVKGEYAYRRQNNQEYWGGMVGFEYPFANIGGSAIEMNLFAEYFYDAWRDKNHFPFSKIALLGNRVDFGDIQSTTLYMKMLLLPTENTFNRLFVNLEISRRMMNHWETKISWVSYIGQAIPKTEPLTVMQHVNNVTISLNRFF</sequence>
<feature type="chain" id="PRO_5016410384" description="Capsule assembly protein Wzi" evidence="1">
    <location>
        <begin position="21"/>
        <end position="414"/>
    </location>
</feature>
<keyword evidence="1" id="KW-0732">Signal</keyword>
<evidence type="ECO:0000256" key="1">
    <source>
        <dbReference type="SAM" id="SignalP"/>
    </source>
</evidence>
<organism evidence="2 3">
    <name type="scientific">Arcicella aurantiaca</name>
    <dbReference type="NCBI Taxonomy" id="591202"/>
    <lineage>
        <taxon>Bacteria</taxon>
        <taxon>Pseudomonadati</taxon>
        <taxon>Bacteroidota</taxon>
        <taxon>Cytophagia</taxon>
        <taxon>Cytophagales</taxon>
        <taxon>Flectobacillaceae</taxon>
        <taxon>Arcicella</taxon>
    </lineage>
</organism>
<dbReference type="AlphaFoldDB" id="A0A316DLK9"/>
<accession>A0A316DLK9</accession>
<feature type="signal peptide" evidence="1">
    <location>
        <begin position="1"/>
        <end position="20"/>
    </location>
</feature>
<proteinExistence type="predicted"/>
<protein>
    <recommendedName>
        <fullName evidence="4">Capsule assembly protein Wzi</fullName>
    </recommendedName>
</protein>
<evidence type="ECO:0000313" key="2">
    <source>
        <dbReference type="EMBL" id="PWK17623.1"/>
    </source>
</evidence>
<dbReference type="Proteomes" id="UP000245489">
    <property type="component" value="Unassembled WGS sequence"/>
</dbReference>
<dbReference type="RefSeq" id="WP_109744997.1">
    <property type="nucleotide sequence ID" value="NZ_QGGO01000034.1"/>
</dbReference>
<keyword evidence="3" id="KW-1185">Reference proteome</keyword>
<gene>
    <name evidence="2" type="ORF">LV89_04339</name>
</gene>